<evidence type="ECO:0008006" key="4">
    <source>
        <dbReference type="Google" id="ProtNLM"/>
    </source>
</evidence>
<feature type="transmembrane region" description="Helical" evidence="1">
    <location>
        <begin position="285"/>
        <end position="305"/>
    </location>
</feature>
<dbReference type="OrthoDB" id="637094at2"/>
<feature type="transmembrane region" description="Helical" evidence="1">
    <location>
        <begin position="223"/>
        <end position="240"/>
    </location>
</feature>
<comment type="caution">
    <text evidence="2">The sequence shown here is derived from an EMBL/GenBank/DDBJ whole genome shotgun (WGS) entry which is preliminary data.</text>
</comment>
<feature type="transmembrane region" description="Helical" evidence="1">
    <location>
        <begin position="317"/>
        <end position="340"/>
    </location>
</feature>
<reference evidence="2 3" key="1">
    <citation type="submission" date="2018-08" db="EMBL/GenBank/DDBJ databases">
        <title>Mucilaginibacter terrae sp. nov., isolated from manganese diggings.</title>
        <authorList>
            <person name="Huang Y."/>
            <person name="Zhou Z."/>
        </authorList>
    </citation>
    <scope>NUCLEOTIDE SEQUENCE [LARGE SCALE GENOMIC DNA]</scope>
    <source>
        <strain evidence="2 3">ZH6</strain>
    </source>
</reference>
<feature type="transmembrane region" description="Helical" evidence="1">
    <location>
        <begin position="65"/>
        <end position="85"/>
    </location>
</feature>
<gene>
    <name evidence="2" type="ORF">DYU05_01060</name>
</gene>
<keyword evidence="3" id="KW-1185">Reference proteome</keyword>
<proteinExistence type="predicted"/>
<dbReference type="RefSeq" id="WP_117381140.1">
    <property type="nucleotide sequence ID" value="NZ_QWDE01000001.1"/>
</dbReference>
<feature type="transmembrane region" description="Helical" evidence="1">
    <location>
        <begin position="252"/>
        <end position="273"/>
    </location>
</feature>
<feature type="transmembrane region" description="Helical" evidence="1">
    <location>
        <begin position="352"/>
        <end position="373"/>
    </location>
</feature>
<keyword evidence="1" id="KW-0812">Transmembrane</keyword>
<keyword evidence="1" id="KW-1133">Transmembrane helix</keyword>
<evidence type="ECO:0000256" key="1">
    <source>
        <dbReference type="SAM" id="Phobius"/>
    </source>
</evidence>
<dbReference type="AlphaFoldDB" id="A0A3E2NTR7"/>
<feature type="transmembrane region" description="Helical" evidence="1">
    <location>
        <begin position="146"/>
        <end position="166"/>
    </location>
</feature>
<evidence type="ECO:0000313" key="3">
    <source>
        <dbReference type="Proteomes" id="UP000260823"/>
    </source>
</evidence>
<feature type="transmembrane region" description="Helical" evidence="1">
    <location>
        <begin position="117"/>
        <end position="134"/>
    </location>
</feature>
<feature type="transmembrane region" description="Helical" evidence="1">
    <location>
        <begin position="92"/>
        <end position="111"/>
    </location>
</feature>
<name>A0A3E2NTR7_9SPHI</name>
<feature type="transmembrane region" description="Helical" evidence="1">
    <location>
        <begin position="393"/>
        <end position="413"/>
    </location>
</feature>
<keyword evidence="1" id="KW-0472">Membrane</keyword>
<dbReference type="Proteomes" id="UP000260823">
    <property type="component" value="Unassembled WGS sequence"/>
</dbReference>
<dbReference type="EMBL" id="QWDE01000001">
    <property type="protein sequence ID" value="RFZ84250.1"/>
    <property type="molecule type" value="Genomic_DNA"/>
</dbReference>
<protein>
    <recommendedName>
        <fullName evidence="4">DUF4153 domain-containing protein</fullName>
    </recommendedName>
</protein>
<organism evidence="2 3">
    <name type="scientific">Mucilaginibacter terrenus</name>
    <dbReference type="NCBI Taxonomy" id="2482727"/>
    <lineage>
        <taxon>Bacteria</taxon>
        <taxon>Pseudomonadati</taxon>
        <taxon>Bacteroidota</taxon>
        <taxon>Sphingobacteriia</taxon>
        <taxon>Sphingobacteriales</taxon>
        <taxon>Sphingobacteriaceae</taxon>
        <taxon>Mucilaginibacter</taxon>
    </lineage>
</organism>
<feature type="transmembrane region" description="Helical" evidence="1">
    <location>
        <begin position="186"/>
        <end position="211"/>
    </location>
</feature>
<accession>A0A3E2NTR7</accession>
<evidence type="ECO:0000313" key="2">
    <source>
        <dbReference type="EMBL" id="RFZ84250.1"/>
    </source>
</evidence>
<sequence length="414" mass="45955">MKEEIRSHIDDAAQLERLYRGNKSAFKRDFSSLYPEVKGHPLAGFWSERLNYQSDEISWGSKGELTLVIIASLVAGFIAKLPAIFGIDENYFYPRNIGFIVFPLLTAYFAWKNKLPAGKTAMAAGAILTSLLFINLLPRNDKSDTLILSCIHLGLFLWCVLGFTFSGGTRNPLKERLSFLKYNGDLVVMTTLILIAGGIMSGITIGLFSLIGFHIEQFYSKNVVVFGVAAAPIIGTYLTQTNPQLVGKVSPVIARLFSPLVAVMLVVYLVAIVRSGKDPYSNREFLLIFNALLVGVMAIIFFSVAETARTTKSRAETYILFALAILTIIVNGVALSAIVFRISQWGFTPNRAAVLGGNVLILINLLLVTWQLFRVARKDAELSVVGQIISRYLPFYFVWTIIVTFLFPFVFGFK</sequence>